<evidence type="ECO:0000259" key="2">
    <source>
        <dbReference type="Pfam" id="PF03372"/>
    </source>
</evidence>
<keyword evidence="4" id="KW-1185">Reference proteome</keyword>
<dbReference type="Proteomes" id="UP000314981">
    <property type="component" value="Chromosome 4"/>
</dbReference>
<evidence type="ECO:0000256" key="1">
    <source>
        <dbReference type="SAM" id="MobiDB-lite"/>
    </source>
</evidence>
<reference evidence="3 4" key="1">
    <citation type="submission" date="2018-11" db="EMBL/GenBank/DDBJ databases">
        <title>Haplotype-resolved cattle genomes.</title>
        <authorList>
            <person name="Low W.Y."/>
            <person name="Tearle R."/>
            <person name="Bickhart D.M."/>
            <person name="Rosen B.D."/>
            <person name="Koren S."/>
            <person name="Rhie A."/>
            <person name="Hiendleder S."/>
            <person name="Phillippy A.M."/>
            <person name="Smith T.P.L."/>
            <person name="Williams J.L."/>
        </authorList>
    </citation>
    <scope>NUCLEOTIDE SEQUENCE [LARGE SCALE GENOMIC DNA]</scope>
</reference>
<dbReference type="AlphaFoldDB" id="A0A4W2EKR5"/>
<feature type="region of interest" description="Disordered" evidence="1">
    <location>
        <begin position="18"/>
        <end position="44"/>
    </location>
</feature>
<protein>
    <recommendedName>
        <fullName evidence="2">Endonuclease/exonuclease/phosphatase domain-containing protein</fullName>
    </recommendedName>
</protein>
<dbReference type="SUPFAM" id="SSF56219">
    <property type="entry name" value="DNase I-like"/>
    <property type="match status" value="1"/>
</dbReference>
<accession>A0A4W2EKR5</accession>
<evidence type="ECO:0000313" key="4">
    <source>
        <dbReference type="Proteomes" id="UP000314981"/>
    </source>
</evidence>
<dbReference type="Ensembl" id="ENSBIXT00000024201.1">
    <property type="protein sequence ID" value="ENSBIXP00000035329.1"/>
    <property type="gene ID" value="ENSBIXG00000018567.1"/>
</dbReference>
<dbReference type="GO" id="GO:0003824">
    <property type="term" value="F:catalytic activity"/>
    <property type="evidence" value="ECO:0007669"/>
    <property type="project" value="InterPro"/>
</dbReference>
<reference evidence="3" key="2">
    <citation type="submission" date="2025-08" db="UniProtKB">
        <authorList>
            <consortium name="Ensembl"/>
        </authorList>
    </citation>
    <scope>IDENTIFICATION</scope>
</reference>
<organism evidence="3 4">
    <name type="scientific">Bos indicus x Bos taurus</name>
    <name type="common">Hybrid cattle</name>
    <dbReference type="NCBI Taxonomy" id="30522"/>
    <lineage>
        <taxon>Eukaryota</taxon>
        <taxon>Metazoa</taxon>
        <taxon>Chordata</taxon>
        <taxon>Craniata</taxon>
        <taxon>Vertebrata</taxon>
        <taxon>Euteleostomi</taxon>
        <taxon>Mammalia</taxon>
        <taxon>Eutheria</taxon>
        <taxon>Laurasiatheria</taxon>
        <taxon>Artiodactyla</taxon>
        <taxon>Ruminantia</taxon>
        <taxon>Pecora</taxon>
        <taxon>Bovidae</taxon>
        <taxon>Bovinae</taxon>
        <taxon>Bos</taxon>
    </lineage>
</organism>
<dbReference type="CDD" id="cd09076">
    <property type="entry name" value="L1-EN"/>
    <property type="match status" value="1"/>
</dbReference>
<reference evidence="3" key="3">
    <citation type="submission" date="2025-09" db="UniProtKB">
        <authorList>
            <consortium name="Ensembl"/>
        </authorList>
    </citation>
    <scope>IDENTIFICATION</scope>
</reference>
<dbReference type="InterPro" id="IPR005135">
    <property type="entry name" value="Endo/exonuclease/phosphatase"/>
</dbReference>
<dbReference type="Gene3D" id="3.60.10.10">
    <property type="entry name" value="Endonuclease/exonuclease/phosphatase"/>
    <property type="match status" value="2"/>
</dbReference>
<dbReference type="Pfam" id="PF03372">
    <property type="entry name" value="Exo_endo_phos"/>
    <property type="match status" value="1"/>
</dbReference>
<dbReference type="InterPro" id="IPR036691">
    <property type="entry name" value="Endo/exonu/phosph_ase_sf"/>
</dbReference>
<feature type="domain" description="Endonuclease/exonuclease/phosphatase" evidence="2">
    <location>
        <begin position="69"/>
        <end position="347"/>
    </location>
</feature>
<feature type="compositionally biased region" description="Basic and acidic residues" evidence="1">
    <location>
        <begin position="35"/>
        <end position="44"/>
    </location>
</feature>
<proteinExistence type="predicted"/>
<evidence type="ECO:0000313" key="3">
    <source>
        <dbReference type="Ensembl" id="ENSBIXP00000035329.1"/>
    </source>
</evidence>
<sequence>MNSMKRQNDTILKEELPRSVGAQYATGDQWRNNSRKNEGMEPKQKQYPVVGVTGDRSKVRCCKEQYCIGTWNVSFMNQGKLEVVKQEMARVNVNILGISELKWTGMGEFNSDDHYIYYCGQESLRRNGVAIPVNKRVQNAVLGCNLKNDRMISLRFKGKPFNITVIQVCAPTSNAEEAEVEWFYEDLQDLLELTPKKDVLFIMLLLLLSHFSRVRLSATPWTAAHQAPLSMGFFRQEYWSGLPLPSPLFIIGDWNAKVGSQEIPGITGKFGLGIQNEAGQRQIEFCQENTLVIANTLFQQHKSRCYTWISPDGQHRNQIDYILCSQRWRSSKQSAKTRLGADCGSDHELLIAKFSLKLKKVGKTTRPFRYDLNQIPYDYTLEVRNRFKGLDLIDRVPDELWTEVCDTVQETGIKTIPMEKKCKKAKWLSGEALQIAVKRREAKSKGEKEKYKHLNGEFQRTAKRDKKAFLSDQCKEIEENNRMGKTRDLFKKIRDTKGTFHAKMGSIKDRNGMDLTEAEDIKKRWQEYTEELYQKDLHDPDNHDGVITHLEPGILECEVKWALGSITMHKASGGDGLPVELFQILKDDAVKVLHSICQQIWKTQQWPQDWKRSVFIPIPKTGNAKDCSNYRTIALISQARVFLVAQMVTCLPAMWETQVQSLGWEDLLEKEMVTHSHGQRKWQPTPTDGGAW</sequence>
<dbReference type="PANTHER" id="PTHR19446">
    <property type="entry name" value="REVERSE TRANSCRIPTASES"/>
    <property type="match status" value="1"/>
</dbReference>
<name>A0A4W2EKR5_BOBOX</name>